<dbReference type="Proteomes" id="UP000050525">
    <property type="component" value="Unassembled WGS sequence"/>
</dbReference>
<accession>A0A151P6D7</accession>
<protein>
    <submittedName>
        <fullName evidence="1">Uncharacterized protein</fullName>
    </submittedName>
</protein>
<evidence type="ECO:0000313" key="1">
    <source>
        <dbReference type="EMBL" id="KYO44614.1"/>
    </source>
</evidence>
<gene>
    <name evidence="1" type="ORF">Y1Q_0004694</name>
</gene>
<reference evidence="1 2" key="1">
    <citation type="journal article" date="2012" name="Genome Biol.">
        <title>Sequencing three crocodilian genomes to illuminate the evolution of archosaurs and amniotes.</title>
        <authorList>
            <person name="St John J.A."/>
            <person name="Braun E.L."/>
            <person name="Isberg S.R."/>
            <person name="Miles L.G."/>
            <person name="Chong A.Y."/>
            <person name="Gongora J."/>
            <person name="Dalzell P."/>
            <person name="Moran C."/>
            <person name="Bed'hom B."/>
            <person name="Abzhanov A."/>
            <person name="Burgess S.C."/>
            <person name="Cooksey A.M."/>
            <person name="Castoe T.A."/>
            <person name="Crawford N.G."/>
            <person name="Densmore L.D."/>
            <person name="Drew J.C."/>
            <person name="Edwards S.V."/>
            <person name="Faircloth B.C."/>
            <person name="Fujita M.K."/>
            <person name="Greenwold M.J."/>
            <person name="Hoffmann F.G."/>
            <person name="Howard J.M."/>
            <person name="Iguchi T."/>
            <person name="Janes D.E."/>
            <person name="Khan S.Y."/>
            <person name="Kohno S."/>
            <person name="de Koning A.J."/>
            <person name="Lance S.L."/>
            <person name="McCarthy F.M."/>
            <person name="McCormack J.E."/>
            <person name="Merchant M.E."/>
            <person name="Peterson D.G."/>
            <person name="Pollock D.D."/>
            <person name="Pourmand N."/>
            <person name="Raney B.J."/>
            <person name="Roessler K.A."/>
            <person name="Sanford J.R."/>
            <person name="Sawyer R.H."/>
            <person name="Schmidt C.J."/>
            <person name="Triplett E.W."/>
            <person name="Tuberville T.D."/>
            <person name="Venegas-Anaya M."/>
            <person name="Howard J.T."/>
            <person name="Jarvis E.D."/>
            <person name="Guillette L.J.Jr."/>
            <person name="Glenn T.C."/>
            <person name="Green R.E."/>
            <person name="Ray D.A."/>
        </authorList>
    </citation>
    <scope>NUCLEOTIDE SEQUENCE [LARGE SCALE GENOMIC DNA]</scope>
    <source>
        <strain evidence="1">KSC_2009_1</strain>
    </source>
</reference>
<proteinExistence type="predicted"/>
<name>A0A151P6D7_ALLMI</name>
<comment type="caution">
    <text evidence="1">The sequence shown here is derived from an EMBL/GenBank/DDBJ whole genome shotgun (WGS) entry which is preliminary data.</text>
</comment>
<dbReference type="AlphaFoldDB" id="A0A151P6D7"/>
<evidence type="ECO:0000313" key="2">
    <source>
        <dbReference type="Proteomes" id="UP000050525"/>
    </source>
</evidence>
<organism evidence="1 2">
    <name type="scientific">Alligator mississippiensis</name>
    <name type="common">American alligator</name>
    <dbReference type="NCBI Taxonomy" id="8496"/>
    <lineage>
        <taxon>Eukaryota</taxon>
        <taxon>Metazoa</taxon>
        <taxon>Chordata</taxon>
        <taxon>Craniata</taxon>
        <taxon>Vertebrata</taxon>
        <taxon>Euteleostomi</taxon>
        <taxon>Archelosauria</taxon>
        <taxon>Archosauria</taxon>
        <taxon>Crocodylia</taxon>
        <taxon>Alligatoridae</taxon>
        <taxon>Alligatorinae</taxon>
        <taxon>Alligator</taxon>
    </lineage>
</organism>
<dbReference type="EMBL" id="AKHW03000701">
    <property type="protein sequence ID" value="KYO44614.1"/>
    <property type="molecule type" value="Genomic_DNA"/>
</dbReference>
<sequence>MKDPESSRKDTSQLDSKTCAAPTCMWCSMRQHEPTIHFQNFQENFQIPELPGELPQRTLESKRSGDKHLKITRIFFGTHHYRLRNIGLQGTWQGAEGLSPPLADQY</sequence>
<keyword evidence="2" id="KW-1185">Reference proteome</keyword>